<evidence type="ECO:0000256" key="4">
    <source>
        <dbReference type="SAM" id="Phobius"/>
    </source>
</evidence>
<sequence>MPVSLDPAPTRHAVRVSLACVQCRSRHVRCDAATPVCGRCRSDGSRCVYLPSRRKGRSRGSQAQAQAQGQPRTATTPLATSSGPAQDASAPSLDWAILLGPFPDTPADILSSAETSPSSYTASKGPLLDLYYANFHNAHPFVLPSGFLEQKLAVDLPDVRTLVLVMQFVGSLYTDSVSSGELEEDVRNAILAHERLNTGFIVQALLLYAICVYWRNEVQRSQEILQSATLKAIDLGMNRENYAVSNSRGDAILAESWRRTWWQLYLTDLHVAAIARHTSFRTSQRMVETTVKLPCEEADYKEGNMPNPRTLEEYENRELIRDDRVGFSSFAHLIGLARSFDTAVVCQSRNSEESLTSICKRVDAIVSAWLSLLPRSKRLLLDDDGHVDDLLVKAKMMVQVYLVEIHRPLSTISFDPIEAISSCAPPPPPERMTLLFRQNAQVHNMKILRAVDGMAEILTLPIRIVAQTPFAICIIASTAITHLAAYKHRLRDDQREVAREQIRASIGALKLYAEVWPRATKIAQEVQTIAASLLGSSSSAGAADTLNLSDERDIWLSERDGFGDITGSVSARLDDGGDAGSSFDLAGILLNQDAQLFASSPTHPAPE</sequence>
<keyword evidence="4" id="KW-1133">Transmembrane helix</keyword>
<evidence type="ECO:0000256" key="2">
    <source>
        <dbReference type="ARBA" id="ARBA00023242"/>
    </source>
</evidence>
<dbReference type="PANTHER" id="PTHR47431:SF4">
    <property type="entry name" value="ZN(II)2CYS6 TRANSCRIPTION FACTOR (EUROFUNG)"/>
    <property type="match status" value="1"/>
</dbReference>
<dbReference type="InterPro" id="IPR036864">
    <property type="entry name" value="Zn2-C6_fun-type_DNA-bd_sf"/>
</dbReference>
<comment type="caution">
    <text evidence="6">The sequence shown here is derived from an EMBL/GenBank/DDBJ whole genome shotgun (WGS) entry which is preliminary data.</text>
</comment>
<evidence type="ECO:0000259" key="5">
    <source>
        <dbReference type="PROSITE" id="PS50048"/>
    </source>
</evidence>
<evidence type="ECO:0000256" key="1">
    <source>
        <dbReference type="ARBA" id="ARBA00022723"/>
    </source>
</evidence>
<dbReference type="SUPFAM" id="SSF57701">
    <property type="entry name" value="Zn2/Cys6 DNA-binding domain"/>
    <property type="match status" value="1"/>
</dbReference>
<evidence type="ECO:0000256" key="3">
    <source>
        <dbReference type="SAM" id="MobiDB-lite"/>
    </source>
</evidence>
<keyword evidence="4" id="KW-0812">Transmembrane</keyword>
<dbReference type="Gene3D" id="4.10.240.10">
    <property type="entry name" value="Zn(2)-C6 fungal-type DNA-binding domain"/>
    <property type="match status" value="1"/>
</dbReference>
<feature type="domain" description="Zn(2)-C6 fungal-type" evidence="5">
    <location>
        <begin position="19"/>
        <end position="49"/>
    </location>
</feature>
<accession>A0ABQ8GR49</accession>
<dbReference type="Pfam" id="PF00172">
    <property type="entry name" value="Zn_clus"/>
    <property type="match status" value="1"/>
</dbReference>
<reference evidence="6 7" key="1">
    <citation type="journal article" date="2021" name="Nat. Commun.">
        <title>Genetic determinants of endophytism in the Arabidopsis root mycobiome.</title>
        <authorList>
            <person name="Mesny F."/>
            <person name="Miyauchi S."/>
            <person name="Thiergart T."/>
            <person name="Pickel B."/>
            <person name="Atanasova L."/>
            <person name="Karlsson M."/>
            <person name="Huettel B."/>
            <person name="Barry K.W."/>
            <person name="Haridas S."/>
            <person name="Chen C."/>
            <person name="Bauer D."/>
            <person name="Andreopoulos W."/>
            <person name="Pangilinan J."/>
            <person name="LaButti K."/>
            <person name="Riley R."/>
            <person name="Lipzen A."/>
            <person name="Clum A."/>
            <person name="Drula E."/>
            <person name="Henrissat B."/>
            <person name="Kohler A."/>
            <person name="Grigoriev I.V."/>
            <person name="Martin F.M."/>
            <person name="Hacquard S."/>
        </authorList>
    </citation>
    <scope>NUCLEOTIDE SEQUENCE [LARGE SCALE GENOMIC DNA]</scope>
    <source>
        <strain evidence="6 7">MPI-SDFR-AT-0080</strain>
    </source>
</reference>
<dbReference type="SMART" id="SM00066">
    <property type="entry name" value="GAL4"/>
    <property type="match status" value="1"/>
</dbReference>
<dbReference type="EMBL" id="JAGTJR010000003">
    <property type="protein sequence ID" value="KAH7062667.1"/>
    <property type="molecule type" value="Genomic_DNA"/>
</dbReference>
<organism evidence="6 7">
    <name type="scientific">Macrophomina phaseolina</name>
    <dbReference type="NCBI Taxonomy" id="35725"/>
    <lineage>
        <taxon>Eukaryota</taxon>
        <taxon>Fungi</taxon>
        <taxon>Dikarya</taxon>
        <taxon>Ascomycota</taxon>
        <taxon>Pezizomycotina</taxon>
        <taxon>Dothideomycetes</taxon>
        <taxon>Dothideomycetes incertae sedis</taxon>
        <taxon>Botryosphaeriales</taxon>
        <taxon>Botryosphaeriaceae</taxon>
        <taxon>Macrophomina</taxon>
    </lineage>
</organism>
<dbReference type="CDD" id="cd00067">
    <property type="entry name" value="GAL4"/>
    <property type="match status" value="1"/>
</dbReference>
<dbReference type="Pfam" id="PF04082">
    <property type="entry name" value="Fungal_trans"/>
    <property type="match status" value="1"/>
</dbReference>
<gene>
    <name evidence="6" type="ORF">B0J12DRAFT_695198</name>
</gene>
<name>A0ABQ8GR49_9PEZI</name>
<evidence type="ECO:0000313" key="7">
    <source>
        <dbReference type="Proteomes" id="UP000774617"/>
    </source>
</evidence>
<dbReference type="PROSITE" id="PS50048">
    <property type="entry name" value="ZN2_CY6_FUNGAL_2"/>
    <property type="match status" value="1"/>
</dbReference>
<keyword evidence="2" id="KW-0539">Nucleus</keyword>
<feature type="region of interest" description="Disordered" evidence="3">
    <location>
        <begin position="51"/>
        <end position="89"/>
    </location>
</feature>
<dbReference type="InterPro" id="IPR007219">
    <property type="entry name" value="XnlR_reg_dom"/>
</dbReference>
<dbReference type="PROSITE" id="PS00463">
    <property type="entry name" value="ZN2_CY6_FUNGAL_1"/>
    <property type="match status" value="1"/>
</dbReference>
<dbReference type="CDD" id="cd12148">
    <property type="entry name" value="fungal_TF_MHR"/>
    <property type="match status" value="1"/>
</dbReference>
<protein>
    <recommendedName>
        <fullName evidence="5">Zn(2)-C6 fungal-type domain-containing protein</fullName>
    </recommendedName>
</protein>
<dbReference type="Proteomes" id="UP000774617">
    <property type="component" value="Unassembled WGS sequence"/>
</dbReference>
<dbReference type="PANTHER" id="PTHR47431">
    <property type="entry name" value="ZN(II)2CYS6 TRANSCRIPTION FACTOR (EUROFUNG)-RELATED"/>
    <property type="match status" value="1"/>
</dbReference>
<proteinExistence type="predicted"/>
<evidence type="ECO:0000313" key="6">
    <source>
        <dbReference type="EMBL" id="KAH7062667.1"/>
    </source>
</evidence>
<keyword evidence="4" id="KW-0472">Membrane</keyword>
<dbReference type="InterPro" id="IPR001138">
    <property type="entry name" value="Zn2Cys6_DnaBD"/>
</dbReference>
<keyword evidence="1" id="KW-0479">Metal-binding</keyword>
<keyword evidence="7" id="KW-1185">Reference proteome</keyword>
<feature type="compositionally biased region" description="Low complexity" evidence="3">
    <location>
        <begin position="59"/>
        <end position="77"/>
    </location>
</feature>
<feature type="transmembrane region" description="Helical" evidence="4">
    <location>
        <begin position="464"/>
        <end position="486"/>
    </location>
</feature>